<dbReference type="GO" id="GO:0004930">
    <property type="term" value="F:G protein-coupled receptor activity"/>
    <property type="evidence" value="ECO:0007669"/>
    <property type="project" value="InterPro"/>
</dbReference>
<evidence type="ECO:0000256" key="1">
    <source>
        <dbReference type="ARBA" id="ARBA00004370"/>
    </source>
</evidence>
<dbReference type="FunFam" id="3.40.50.2300:FF:000334">
    <property type="entry name" value="Vomeronasal 2, receptor 56"/>
    <property type="match status" value="1"/>
</dbReference>
<keyword evidence="3 5" id="KW-1133">Transmembrane helix</keyword>
<dbReference type="InterPro" id="IPR001828">
    <property type="entry name" value="ANF_lig-bd_rcpt"/>
</dbReference>
<feature type="domain" description="Receptor ligand binding region" evidence="6">
    <location>
        <begin position="5"/>
        <end position="329"/>
    </location>
</feature>
<keyword evidence="4 5" id="KW-0472">Membrane</keyword>
<evidence type="ECO:0000256" key="3">
    <source>
        <dbReference type="ARBA" id="ARBA00022989"/>
    </source>
</evidence>
<evidence type="ECO:0000256" key="2">
    <source>
        <dbReference type="ARBA" id="ARBA00022692"/>
    </source>
</evidence>
<dbReference type="AlphaFoldDB" id="A0A974CWY4"/>
<keyword evidence="2 5" id="KW-0812">Transmembrane</keyword>
<dbReference type="Gene3D" id="3.40.50.2300">
    <property type="match status" value="2"/>
</dbReference>
<proteinExistence type="predicted"/>
<dbReference type="Pfam" id="PF01094">
    <property type="entry name" value="ANF_receptor"/>
    <property type="match status" value="1"/>
</dbReference>
<reference evidence="8" key="1">
    <citation type="journal article" date="2016" name="Nature">
        <title>Genome evolution in the allotetraploid frog Xenopus laevis.</title>
        <authorList>
            <person name="Session A.M."/>
            <person name="Uno Y."/>
            <person name="Kwon T."/>
            <person name="Chapman J.A."/>
            <person name="Toyoda A."/>
            <person name="Takahashi S."/>
            <person name="Fukui A."/>
            <person name="Hikosaka A."/>
            <person name="Suzuki A."/>
            <person name="Kondo M."/>
            <person name="van Heeringen S.J."/>
            <person name="Quigley I."/>
            <person name="Heinz S."/>
            <person name="Ogino H."/>
            <person name="Ochi H."/>
            <person name="Hellsten U."/>
            <person name="Lyons J.B."/>
            <person name="Simakov O."/>
            <person name="Putnam N."/>
            <person name="Stites J."/>
            <person name="Kuroki Y."/>
            <person name="Tanaka T."/>
            <person name="Michiue T."/>
            <person name="Watanabe M."/>
            <person name="Bogdanovic O."/>
            <person name="Lister R."/>
            <person name="Georgiou G."/>
            <person name="Paranjpe S.S."/>
            <person name="van Kruijsbergen I."/>
            <person name="Shu S."/>
            <person name="Carlson J."/>
            <person name="Kinoshita T."/>
            <person name="Ohta Y."/>
            <person name="Mawaribuchi S."/>
            <person name="Jenkins J."/>
            <person name="Grimwood J."/>
            <person name="Schmutz J."/>
            <person name="Mitros T."/>
            <person name="Mozaffari S.V."/>
            <person name="Suzuki Y."/>
            <person name="Haramoto Y."/>
            <person name="Yamamoto T.S."/>
            <person name="Takagi C."/>
            <person name="Heald R."/>
            <person name="Miller K."/>
            <person name="Haudenschild C."/>
            <person name="Kitzman J."/>
            <person name="Nakayama T."/>
            <person name="Izutsu Y."/>
            <person name="Robert J."/>
            <person name="Fortriede J."/>
            <person name="Burns K."/>
            <person name="Lotay V."/>
            <person name="Karimi K."/>
            <person name="Yasuoka Y."/>
            <person name="Dichmann D.S."/>
            <person name="Flajnik M.F."/>
            <person name="Houston D.W."/>
            <person name="Shendure J."/>
            <person name="DuPasquier L."/>
            <person name="Vize P.D."/>
            <person name="Zorn A.M."/>
            <person name="Ito M."/>
            <person name="Marcotte E.M."/>
            <person name="Wallingford J.B."/>
            <person name="Ito Y."/>
            <person name="Asashima M."/>
            <person name="Ueno N."/>
            <person name="Matsuda Y."/>
            <person name="Veenstra G.J."/>
            <person name="Fujiyama A."/>
            <person name="Harland R.M."/>
            <person name="Taira M."/>
            <person name="Rokhsar D.S."/>
        </authorList>
    </citation>
    <scope>NUCLEOTIDE SEQUENCE [LARGE SCALE GENOMIC DNA]</scope>
    <source>
        <strain evidence="8">J</strain>
    </source>
</reference>
<gene>
    <name evidence="7" type="ORF">XELAEV_18028342mg</name>
</gene>
<dbReference type="PANTHER" id="PTHR24061">
    <property type="entry name" value="CALCIUM-SENSING RECEPTOR-RELATED"/>
    <property type="match status" value="1"/>
</dbReference>
<dbReference type="InterPro" id="IPR000068">
    <property type="entry name" value="GPCR_3_Ca_sens_rcpt-rel"/>
</dbReference>
<dbReference type="EMBL" id="CM004474">
    <property type="protein sequence ID" value="OCT81519.1"/>
    <property type="molecule type" value="Genomic_DNA"/>
</dbReference>
<sequence length="359" mass="40481">MKMKLIGILGDLSHVSSYPIAQLAGIFKYPQASINLYDLKPVYGILSDRKVSYGTTDPIYNDRIQFPSFYRTVPNEVSEMDGIVQMLKHFGWKWVGLIISDSESGERALDRIRKGIESYGGCVAFSIFLMEKVYFYLLLNLKTLSDTINKEGVDVIVLVLTPMHINVIIRLFSLRQVKRKIWLTSSFFPTVIHFIDGNVKTLLNGTLSLSDQGGEIPGFETFFYRMTPINYPNDDVITTIWETLHGCSFTDFLKTNTSVPVQKCSGNESLNNEVLSTFGKFDFRIGYQVYTAVYALAHALHNLLSVQTPTHHLEPAGSLNDKFKPWKVGFIFLESSIPGIEFYSTSSSWGADIQAQATQ</sequence>
<name>A0A974CWY4_XENLA</name>
<dbReference type="SUPFAM" id="SSF53822">
    <property type="entry name" value="Periplasmic binding protein-like I"/>
    <property type="match status" value="1"/>
</dbReference>
<evidence type="ECO:0000313" key="7">
    <source>
        <dbReference type="EMBL" id="OCT81519.1"/>
    </source>
</evidence>
<dbReference type="PANTHER" id="PTHR24061:SF607">
    <property type="entry name" value="VOMERONASAL TYPE-2 RECEPTOR 26"/>
    <property type="match status" value="1"/>
</dbReference>
<evidence type="ECO:0000259" key="6">
    <source>
        <dbReference type="Pfam" id="PF01094"/>
    </source>
</evidence>
<feature type="transmembrane region" description="Helical" evidence="5">
    <location>
        <begin position="116"/>
        <end position="135"/>
    </location>
</feature>
<dbReference type="GO" id="GO:0005886">
    <property type="term" value="C:plasma membrane"/>
    <property type="evidence" value="ECO:0007669"/>
    <property type="project" value="TreeGrafter"/>
</dbReference>
<accession>A0A974CWY4</accession>
<dbReference type="Proteomes" id="UP000694892">
    <property type="component" value="Chromosome 5L"/>
</dbReference>
<evidence type="ECO:0000256" key="4">
    <source>
        <dbReference type="ARBA" id="ARBA00023136"/>
    </source>
</evidence>
<evidence type="ECO:0000256" key="5">
    <source>
        <dbReference type="SAM" id="Phobius"/>
    </source>
</evidence>
<organism evidence="7 8">
    <name type="scientific">Xenopus laevis</name>
    <name type="common">African clawed frog</name>
    <dbReference type="NCBI Taxonomy" id="8355"/>
    <lineage>
        <taxon>Eukaryota</taxon>
        <taxon>Metazoa</taxon>
        <taxon>Chordata</taxon>
        <taxon>Craniata</taxon>
        <taxon>Vertebrata</taxon>
        <taxon>Euteleostomi</taxon>
        <taxon>Amphibia</taxon>
        <taxon>Batrachia</taxon>
        <taxon>Anura</taxon>
        <taxon>Pipoidea</taxon>
        <taxon>Pipidae</taxon>
        <taxon>Xenopodinae</taxon>
        <taxon>Xenopus</taxon>
        <taxon>Xenopus</taxon>
    </lineage>
</organism>
<evidence type="ECO:0000313" key="8">
    <source>
        <dbReference type="Proteomes" id="UP000694892"/>
    </source>
</evidence>
<comment type="subcellular location">
    <subcellularLocation>
        <location evidence="1">Membrane</location>
    </subcellularLocation>
</comment>
<dbReference type="InterPro" id="IPR028082">
    <property type="entry name" value="Peripla_BP_I"/>
</dbReference>
<protein>
    <recommendedName>
        <fullName evidence="6">Receptor ligand binding region domain-containing protein</fullName>
    </recommendedName>
</protein>
<feature type="transmembrane region" description="Helical" evidence="5">
    <location>
        <begin position="155"/>
        <end position="173"/>
    </location>
</feature>
<dbReference type="OMA" id="LCTAIHE"/>